<comment type="caution">
    <text evidence="2">The sequence shown here is derived from an EMBL/GenBank/DDBJ whole genome shotgun (WGS) entry which is preliminary data.</text>
</comment>
<gene>
    <name evidence="2" type="ORF">BSL78_10733</name>
</gene>
<feature type="domain" description="WDR11 TPR" evidence="1">
    <location>
        <begin position="113"/>
        <end position="321"/>
    </location>
</feature>
<evidence type="ECO:0000313" key="3">
    <source>
        <dbReference type="Proteomes" id="UP000230750"/>
    </source>
</evidence>
<dbReference type="Pfam" id="PF23753">
    <property type="entry name" value="TPR_WDR11"/>
    <property type="match status" value="1"/>
</dbReference>
<dbReference type="AlphaFoldDB" id="A0A2G8KWL7"/>
<protein>
    <submittedName>
        <fullName evidence="2">Putative WD repeat-containing protein 11</fullName>
    </submittedName>
</protein>
<dbReference type="PANTHER" id="PTHR14593:SF5">
    <property type="entry name" value="WD REPEAT-CONTAINING PROTEIN 11"/>
    <property type="match status" value="1"/>
</dbReference>
<proteinExistence type="predicted"/>
<dbReference type="GO" id="GO:0005737">
    <property type="term" value="C:cytoplasm"/>
    <property type="evidence" value="ECO:0007669"/>
    <property type="project" value="TreeGrafter"/>
</dbReference>
<dbReference type="InterPro" id="IPR057854">
    <property type="entry name" value="TPR_WDR11"/>
</dbReference>
<dbReference type="Proteomes" id="UP000230750">
    <property type="component" value="Unassembled WGS sequence"/>
</dbReference>
<dbReference type="OrthoDB" id="1291858at2759"/>
<sequence length="341" mass="39291">MISSLKNPKDDEKRIVDVDWGSSNTPLVLTADGCLRLFDLSLKTCTSPFESLESQEPFFCPYLLSPKTALAMKHTLQHQPWNEKYELQIGTDFECLKEDQVEKVNQQLSLIPKRIRNYIPSCPYGTAQRCLMTGRLFGDEAETDFWTVALHYLKLERMRKISTTEEKDNEDWESEQRERFLTQEGSLDKCFDILVDSSYYKKYQLDRLNFHDSKRGSYEQTISCAEHFVLLGQNERAVQLFLETESDNDNYHLDLLRACLVTTVQDTSASQSTIKLVATSLIANGKLTEGVQLLSLINKGLDACRYLQTYSKWYEAAWLAKVRSVISLHQQQRLMTSPDSC</sequence>
<dbReference type="STRING" id="307972.A0A2G8KWL7"/>
<name>A0A2G8KWL7_STIJA</name>
<keyword evidence="3" id="KW-1185">Reference proteome</keyword>
<dbReference type="EMBL" id="MRZV01000331">
    <property type="protein sequence ID" value="PIK52365.1"/>
    <property type="molecule type" value="Genomic_DNA"/>
</dbReference>
<dbReference type="InterPro" id="IPR039694">
    <property type="entry name" value="WDR11"/>
</dbReference>
<organism evidence="2 3">
    <name type="scientific">Stichopus japonicus</name>
    <name type="common">Sea cucumber</name>
    <dbReference type="NCBI Taxonomy" id="307972"/>
    <lineage>
        <taxon>Eukaryota</taxon>
        <taxon>Metazoa</taxon>
        <taxon>Echinodermata</taxon>
        <taxon>Eleutherozoa</taxon>
        <taxon>Echinozoa</taxon>
        <taxon>Holothuroidea</taxon>
        <taxon>Aspidochirotacea</taxon>
        <taxon>Aspidochirotida</taxon>
        <taxon>Stichopodidae</taxon>
        <taxon>Apostichopus</taxon>
    </lineage>
</organism>
<evidence type="ECO:0000259" key="1">
    <source>
        <dbReference type="Pfam" id="PF23753"/>
    </source>
</evidence>
<evidence type="ECO:0000313" key="2">
    <source>
        <dbReference type="EMBL" id="PIK52365.1"/>
    </source>
</evidence>
<reference evidence="2 3" key="1">
    <citation type="journal article" date="2017" name="PLoS Biol.">
        <title>The sea cucumber genome provides insights into morphological evolution and visceral regeneration.</title>
        <authorList>
            <person name="Zhang X."/>
            <person name="Sun L."/>
            <person name="Yuan J."/>
            <person name="Sun Y."/>
            <person name="Gao Y."/>
            <person name="Zhang L."/>
            <person name="Li S."/>
            <person name="Dai H."/>
            <person name="Hamel J.F."/>
            <person name="Liu C."/>
            <person name="Yu Y."/>
            <person name="Liu S."/>
            <person name="Lin W."/>
            <person name="Guo K."/>
            <person name="Jin S."/>
            <person name="Xu P."/>
            <person name="Storey K.B."/>
            <person name="Huan P."/>
            <person name="Zhang T."/>
            <person name="Zhou Y."/>
            <person name="Zhang J."/>
            <person name="Lin C."/>
            <person name="Li X."/>
            <person name="Xing L."/>
            <person name="Huo D."/>
            <person name="Sun M."/>
            <person name="Wang L."/>
            <person name="Mercier A."/>
            <person name="Li F."/>
            <person name="Yang H."/>
            <person name="Xiang J."/>
        </authorList>
    </citation>
    <scope>NUCLEOTIDE SEQUENCE [LARGE SCALE GENOMIC DNA]</scope>
    <source>
        <strain evidence="2">Shaxun</strain>
        <tissue evidence="2">Muscle</tissue>
    </source>
</reference>
<accession>A0A2G8KWL7</accession>
<dbReference type="PANTHER" id="PTHR14593">
    <property type="entry name" value="WD REPEAT-CONTAINING PROTEIN 11"/>
    <property type="match status" value="1"/>
</dbReference>